<keyword evidence="5" id="KW-1185">Reference proteome</keyword>
<feature type="compositionally biased region" description="Basic and acidic residues" evidence="2">
    <location>
        <begin position="2131"/>
        <end position="2142"/>
    </location>
</feature>
<feature type="domain" description="Novel STAND NTPase 3" evidence="3">
    <location>
        <begin position="406"/>
        <end position="562"/>
    </location>
</feature>
<evidence type="ECO:0000256" key="2">
    <source>
        <dbReference type="SAM" id="MobiDB-lite"/>
    </source>
</evidence>
<organism evidence="4 5">
    <name type="scientific">Mytilus coruscus</name>
    <name type="common">Sea mussel</name>
    <dbReference type="NCBI Taxonomy" id="42192"/>
    <lineage>
        <taxon>Eukaryota</taxon>
        <taxon>Metazoa</taxon>
        <taxon>Spiralia</taxon>
        <taxon>Lophotrochozoa</taxon>
        <taxon>Mollusca</taxon>
        <taxon>Bivalvia</taxon>
        <taxon>Autobranchia</taxon>
        <taxon>Pteriomorphia</taxon>
        <taxon>Mytilida</taxon>
        <taxon>Mytiloidea</taxon>
        <taxon>Mytilidae</taxon>
        <taxon>Mytilinae</taxon>
        <taxon>Mytilus</taxon>
    </lineage>
</organism>
<name>A0A6J8CYZ0_MYTCO</name>
<gene>
    <name evidence="4" type="ORF">MCOR_35749</name>
</gene>
<dbReference type="EMBL" id="CACVKT020006449">
    <property type="protein sequence ID" value="CAC5401688.1"/>
    <property type="molecule type" value="Genomic_DNA"/>
</dbReference>
<evidence type="ECO:0000313" key="5">
    <source>
        <dbReference type="Proteomes" id="UP000507470"/>
    </source>
</evidence>
<accession>A0A6J8CYZ0</accession>
<feature type="compositionally biased region" description="Acidic residues" evidence="2">
    <location>
        <begin position="2197"/>
        <end position="2212"/>
    </location>
</feature>
<dbReference type="SUPFAM" id="SSF52540">
    <property type="entry name" value="P-loop containing nucleoside triphosphate hydrolases"/>
    <property type="match status" value="1"/>
</dbReference>
<evidence type="ECO:0000313" key="4">
    <source>
        <dbReference type="EMBL" id="CAC5401688.1"/>
    </source>
</evidence>
<feature type="compositionally biased region" description="Polar residues" evidence="2">
    <location>
        <begin position="2181"/>
        <end position="2194"/>
    </location>
</feature>
<proteinExistence type="predicted"/>
<evidence type="ECO:0000256" key="1">
    <source>
        <dbReference type="SAM" id="Coils"/>
    </source>
</evidence>
<sequence length="2604" mass="300909">MQKERENFYRISTIIVDHGKEALTLLLDNELNSSNQTLEDFINLNQHEIYHLCFNRYTCCQCVNRKLPLTAPASRVLHPDQLNILLDKTGQTLSCHNIKSAAQFCCCPAKATLTTKHLDLTLLRCLLINFASICPLNSNIRLAVDDLTGYRNKLYGHAQEARCSDSDYKLYKSQIETVILTIAKSCKKENEMKQKLKDAEVRPLDETICQQYQNCLLFDIQQNEEIKTEINMLREQSRQNKDQIFQRILETEKKITTNITSQRETFTKKIEGITENVTQKDEILYQRIQSLQVKVIDEVNMNSKEIIKTIKSETEDLQMKHAELIGNLNQTEHNFRSKTEEQLEGILTQVEQARQDINDQIHNLSDDVKETVINQAIKTGKLDVKKQNLMDHSNAIIHGHLYDETFVKTAALEKGKTILNEQSLLIILGKGGSGKTQIALHLASVYKDEGYIPLFFSDKDVIKYRDLISMAEKSIVIVEDLFGRTNVDFYEDSHRNILDIFSNCLKASTLLKIIFTIRNDPKCSENILAKHDIFDKKCIVNLDYDYRLSDKERMTIILSHMRHNSIIPCKSPVKIDICLDDDPYPSCSSECTADVITLSDNNTQICTNTVYECCMCDTYLGFPATCRMFCHDKSLTVLGVAYFRNTNQSLKNKVANLFSEGFDKLSCRYQYCVLVYTALKCNFFDNNILGSHIENDELFKKIFSIFDDKKTKIRKTLVQQAILTLEGGYLIKSSKFAVHDAVLVSFGNECPEILMKLDICDLGFILQYIRPGLKQPDFNSSVLHVDPKLLIDKLVYFLDEDISFKINFSSDFQITGIFNPWNPPPPDCADDGDSFQEQSIFDESKDYESTDDENSLFDSESEDSNPESDTNDTNDDNDDGEPWFRRYPELIGEYIRTCIIEKRYISFVKLFLERLSTRVPSPEQMNEFLTGLTRRGTCLMNLTVNSDIIRDSALKYGDVNVLCLIFRPKSSTTKHYNFYELDDSVLQDKLIAIMDENQSYKTIAEIGNFLYRIGIQDENHEFVQRFLDCIIDKYNKRENVYKVRYIIDGMSGKGSRTDVVPHFIEFMQKHLITYGSIKAIIGLWEVLNTETPNNSQTVSYIQLMAVLENKFKHHILLGADVEHGVKYKLQTQEYGACIFDLGIKIQDNKLIEELIFKLIEIYEVFLGGRLTYHFESPNSFHFLVYFYNGFTKFDSRKEDATKMCPFGMKKLHCHLKRYKIFLKKVREAISHANQSEEDVVNIELLCILRNMNILNPKSSEPISENDDDDDVTKMLSTQKERENFYRISTIIVDHGKYSLTLLLDNELNSNKQTLEDFINLNQHEIYHLCFNKYTCCQCKNGKLPLTTPASRVLHPDQLDILLDKKGKTLSCHNIKSAAQFCCCPAKATLTTKFLDLTLLRCLLINFASICPPNNNIRLAVDDLIGYRNKLYGHAQEAICSGTDYSLYKNQIEAAILTIAKSFNKENEMKQKLKDAEFRPLDETICQQYQNCLLFDIQRNEDIRTEIKSLREQSKQNDDQIVQCILETDNKITTNILSHSKTITGQIEGLQLNFGNRYDILYERIQSMEVTVNDEGNKHTKAIIRTIETEKDDLQVKHEELIGLIHKTEQSIQTKTEEKAKNVLTQVEEARQDIEDKILNLGDDIKESITFEAGKLGKLDVRKQNLIDHSNAIIQCHLEDETFVKTAALEKGSTILKDQNLLILVAKGGSGKTQIARNLASIYRDEGYIPLFFSDKDVIKYRDLISLAEKQVVIVEDLFGRTNVDFYEDYHRNILDILSNCLKKSSHLKMIFTIRNDPKCEENILANHDIFHKKCILNLDYDSRLSDKERILILLSHMKNNSIIPCKSPLKTDILFDYNPIPCCSSECTADVIQLSNDNTQICTDIFYACCMCDTFLGFPETCRMFCSDRSLTFLGVAYFRNTNKSLVDKINDLFSKSFDKLSCRYQYCVLVYTALKCNFFDNNILGSHIEKDELFKKIFSIFDDKETKIRKTLVQQAIRKLEGGYLIKSSQFSEFHLDCTYLPRGNAYMIKHQAVCDAVLVSFGNERPDILLDMDICDLGFLLNYVRPSIKPPDPNSSVIHVDPKLVLDKLFHFLDIEISFHSLQIQKIISISHPWRPIPIDGEDDEDDNQEQRKFDERDLYENTNDANRSYDEQTEEIGSDKTTDDVNVLEDLQTEDLGSDTNDIKTSLNQQTEDAGSDEGDSEDEYDEYEDQQFSENAGRFLRGYSEQIGEYIRKCIIEKRYYLFVKTFLGRLSKLSPPPLDQITRFLNGLTRRGTCLVNLAINSDIIRDFALNYADISVLCLLFRPESSNIKNCKFYKLDDKSLQDKLCAIIDENKKYKIISEIGKFLYRIRVQEENYEFVNRFLNKILDEYQNRDNLYKIRYIIDGMSSKGKQTDIVSHFKEFMQKYLLAYGSIKAIIGLWEVLNTETFQSSQPLSNRPLMAVLEDKFKNHMLFGTDIEHGVDYKIQTQEYGACVFNLGLKIQENKCIEELIYKLDEMYNISIHGPYLLNSPNNIHFLSYFYKGFTNFNMRKDEALKLFPLGMEKMSSHINRYKAFLKTVRKAKLHQLDEDDNCVEFFNLLRNINILDPNIDHFDALMFL</sequence>
<reference evidence="4 5" key="1">
    <citation type="submission" date="2020-06" db="EMBL/GenBank/DDBJ databases">
        <authorList>
            <person name="Li R."/>
            <person name="Bekaert M."/>
        </authorList>
    </citation>
    <scope>NUCLEOTIDE SEQUENCE [LARGE SCALE GENOMIC DNA]</scope>
    <source>
        <strain evidence="5">wild</strain>
    </source>
</reference>
<dbReference type="OrthoDB" id="6129928at2759"/>
<evidence type="ECO:0000259" key="3">
    <source>
        <dbReference type="Pfam" id="PF20720"/>
    </source>
</evidence>
<dbReference type="Pfam" id="PF20720">
    <property type="entry name" value="nSTAND3"/>
    <property type="match status" value="2"/>
</dbReference>
<feature type="domain" description="Novel STAND NTPase 3" evidence="3">
    <location>
        <begin position="1682"/>
        <end position="1838"/>
    </location>
</feature>
<dbReference type="InterPro" id="IPR027417">
    <property type="entry name" value="P-loop_NTPase"/>
</dbReference>
<feature type="coiled-coil region" evidence="1">
    <location>
        <begin position="336"/>
        <end position="367"/>
    </location>
</feature>
<feature type="coiled-coil region" evidence="1">
    <location>
        <begin position="1612"/>
        <end position="1643"/>
    </location>
</feature>
<dbReference type="InterPro" id="IPR049050">
    <property type="entry name" value="nSTAND3"/>
</dbReference>
<feature type="region of interest" description="Disordered" evidence="2">
    <location>
        <begin position="2117"/>
        <end position="2212"/>
    </location>
</feature>
<protein>
    <recommendedName>
        <fullName evidence="3">Novel STAND NTPase 3 domain-containing protein</fullName>
    </recommendedName>
</protein>
<keyword evidence="1" id="KW-0175">Coiled coil</keyword>
<feature type="compositionally biased region" description="Acidic residues" evidence="2">
    <location>
        <begin position="849"/>
        <end position="881"/>
    </location>
</feature>
<feature type="region of interest" description="Disordered" evidence="2">
    <location>
        <begin position="843"/>
        <end position="882"/>
    </location>
</feature>
<dbReference type="Proteomes" id="UP000507470">
    <property type="component" value="Unassembled WGS sequence"/>
</dbReference>